<dbReference type="GO" id="GO:0006355">
    <property type="term" value="P:regulation of DNA-templated transcription"/>
    <property type="evidence" value="ECO:0007669"/>
    <property type="project" value="InterPro"/>
</dbReference>
<gene>
    <name evidence="1" type="ORF">P8935_22845</name>
    <name evidence="2" type="ORF">P8935_23015</name>
</gene>
<organism evidence="2">
    <name type="scientific">Telmatobacter sp. DSM 110680</name>
    <dbReference type="NCBI Taxonomy" id="3036704"/>
    <lineage>
        <taxon>Bacteria</taxon>
        <taxon>Pseudomonadati</taxon>
        <taxon>Acidobacteriota</taxon>
        <taxon>Terriglobia</taxon>
        <taxon>Terriglobales</taxon>
        <taxon>Acidobacteriaceae</taxon>
        <taxon>Telmatobacter</taxon>
    </lineage>
</organism>
<sequence length="64" mass="7333">MRPIKTKEGIGLKRLNVNITEELHRRFKSATAAQGLEMTDLILEWIQKYVDKNGLVAPKKGRRA</sequence>
<dbReference type="EMBL" id="CP121196">
    <property type="protein sequence ID" value="XBH17389.1"/>
    <property type="molecule type" value="Genomic_DNA"/>
</dbReference>
<dbReference type="InterPro" id="IPR013321">
    <property type="entry name" value="Arc_rbn_hlx_hlx"/>
</dbReference>
<name>A0AAU7DI48_9BACT</name>
<dbReference type="SUPFAM" id="SSF47598">
    <property type="entry name" value="Ribbon-helix-helix"/>
    <property type="match status" value="1"/>
</dbReference>
<dbReference type="Gene3D" id="1.10.1220.10">
    <property type="entry name" value="Met repressor-like"/>
    <property type="match status" value="1"/>
</dbReference>
<proteinExistence type="predicted"/>
<dbReference type="InterPro" id="IPR010985">
    <property type="entry name" value="Ribbon_hlx_hlx"/>
</dbReference>
<accession>A0AAU7DI48</accession>
<dbReference type="EMBL" id="CP121196">
    <property type="protein sequence ID" value="XBH17423.1"/>
    <property type="molecule type" value="Genomic_DNA"/>
</dbReference>
<evidence type="ECO:0000313" key="2">
    <source>
        <dbReference type="EMBL" id="XBH17423.1"/>
    </source>
</evidence>
<dbReference type="InterPro" id="IPR015354">
    <property type="entry name" value="DNA_partition_ParG"/>
</dbReference>
<dbReference type="RefSeq" id="WP_348262620.1">
    <property type="nucleotide sequence ID" value="NZ_CP121196.1"/>
</dbReference>
<protein>
    <submittedName>
        <fullName evidence="2">Plasmid partition protein ParG</fullName>
    </submittedName>
</protein>
<dbReference type="Pfam" id="PF09274">
    <property type="entry name" value="ParG"/>
    <property type="match status" value="1"/>
</dbReference>
<evidence type="ECO:0000313" key="1">
    <source>
        <dbReference type="EMBL" id="XBH17389.1"/>
    </source>
</evidence>
<reference evidence="2" key="1">
    <citation type="submission" date="2023-03" db="EMBL/GenBank/DDBJ databases">
        <title>Edaphobacter sp.</title>
        <authorList>
            <person name="Huber K.J."/>
            <person name="Papendorf J."/>
            <person name="Pilke C."/>
            <person name="Bunk B."/>
            <person name="Sproeer C."/>
            <person name="Pester M."/>
        </authorList>
    </citation>
    <scope>NUCLEOTIDE SEQUENCE</scope>
    <source>
        <strain evidence="2">DSM 110680</strain>
    </source>
</reference>
<dbReference type="AlphaFoldDB" id="A0AAU7DI48"/>